<dbReference type="Proteomes" id="UP000313066">
    <property type="component" value="Unassembled WGS sequence"/>
</dbReference>
<dbReference type="GO" id="GO:0016740">
    <property type="term" value="F:transferase activity"/>
    <property type="evidence" value="ECO:0007669"/>
    <property type="project" value="UniProtKB-KW"/>
</dbReference>
<evidence type="ECO:0000313" key="2">
    <source>
        <dbReference type="EMBL" id="KAB8182861.1"/>
    </source>
</evidence>
<keyword evidence="2" id="KW-0808">Transferase</keyword>
<accession>A0A5N6BQZ4</accession>
<keyword evidence="3" id="KW-1185">Reference proteome</keyword>
<feature type="domain" description="Glycosyltransferase 2-like" evidence="1">
    <location>
        <begin position="16"/>
        <end position="182"/>
    </location>
</feature>
<evidence type="ECO:0000313" key="3">
    <source>
        <dbReference type="Proteomes" id="UP000313066"/>
    </source>
</evidence>
<protein>
    <submittedName>
        <fullName evidence="2">Glycosyltransferase</fullName>
    </submittedName>
</protein>
<proteinExistence type="predicted"/>
<comment type="caution">
    <text evidence="2">The sequence shown here is derived from an EMBL/GenBank/DDBJ whole genome shotgun (WGS) entry which is preliminary data.</text>
</comment>
<dbReference type="CDD" id="cd00761">
    <property type="entry name" value="Glyco_tranf_GTA_type"/>
    <property type="match status" value="1"/>
</dbReference>
<dbReference type="SUPFAM" id="SSF53448">
    <property type="entry name" value="Nucleotide-diphospho-sugar transferases"/>
    <property type="match status" value="1"/>
</dbReference>
<dbReference type="Pfam" id="PF00535">
    <property type="entry name" value="Glycos_transf_2"/>
    <property type="match status" value="1"/>
</dbReference>
<sequence>MGGPRYWMERAVVRISVVIPTRDRARDLRRCLDALTECARRLDGSDSRAKLHQVIVVDDASVTGHATAVARSSPLPVEILRSRDRMGAGASRRLGVELATGDVLAFLDDDAAPRGDWLIQAATVDDGSPAITGRVLCFDFGLLSRARQARYDARYARLERDATVGFFAGGNSAVLTEVFHEVGGFSQEGTGGDNSLARSLAERGTPVRFRPELVIAHRNGKGWRRALSDAWSSGRQQAGRMTASEGLRALRDGAVGGTRTIREVNRALGAVHVLGRLTAPRGVR</sequence>
<dbReference type="Gene3D" id="3.90.550.10">
    <property type="entry name" value="Spore Coat Polysaccharide Biosynthesis Protein SpsA, Chain A"/>
    <property type="match status" value="1"/>
</dbReference>
<dbReference type="InterPro" id="IPR001173">
    <property type="entry name" value="Glyco_trans_2-like"/>
</dbReference>
<name>A0A5N6BQZ4_9ACTN</name>
<dbReference type="InterPro" id="IPR029044">
    <property type="entry name" value="Nucleotide-diphossugar_trans"/>
</dbReference>
<dbReference type="InterPro" id="IPR050834">
    <property type="entry name" value="Glycosyltransf_2"/>
</dbReference>
<dbReference type="AlphaFoldDB" id="A0A5N6BQZ4"/>
<gene>
    <name evidence="2" type="ORF">FH610_023045</name>
</gene>
<dbReference type="EMBL" id="VDMA02000012">
    <property type="protein sequence ID" value="KAB8182861.1"/>
    <property type="molecule type" value="Genomic_DNA"/>
</dbReference>
<evidence type="ECO:0000259" key="1">
    <source>
        <dbReference type="Pfam" id="PF00535"/>
    </source>
</evidence>
<dbReference type="PANTHER" id="PTHR43685:SF3">
    <property type="entry name" value="SLR2126 PROTEIN"/>
    <property type="match status" value="1"/>
</dbReference>
<organism evidence="2 3">
    <name type="scientific">Microbispora catharanthi</name>
    <dbReference type="NCBI Taxonomy" id="1712871"/>
    <lineage>
        <taxon>Bacteria</taxon>
        <taxon>Bacillati</taxon>
        <taxon>Actinomycetota</taxon>
        <taxon>Actinomycetes</taxon>
        <taxon>Streptosporangiales</taxon>
        <taxon>Streptosporangiaceae</taxon>
        <taxon>Microbispora</taxon>
    </lineage>
</organism>
<reference evidence="2 3" key="1">
    <citation type="submission" date="2019-10" db="EMBL/GenBank/DDBJ databases">
        <title>Nonomuraea sp. nov., isolated from Phyllanthus amarus.</title>
        <authorList>
            <person name="Klykleung N."/>
            <person name="Tanasupawat S."/>
        </authorList>
    </citation>
    <scope>NUCLEOTIDE SEQUENCE [LARGE SCALE GENOMIC DNA]</scope>
    <source>
        <strain evidence="2 3">CR1-09</strain>
    </source>
</reference>
<dbReference type="PANTHER" id="PTHR43685">
    <property type="entry name" value="GLYCOSYLTRANSFERASE"/>
    <property type="match status" value="1"/>
</dbReference>